<dbReference type="PANTHER" id="PTHR31302:SF31">
    <property type="entry name" value="PHOSPHODIESTERASE YAEI"/>
    <property type="match status" value="1"/>
</dbReference>
<dbReference type="SUPFAM" id="SSF56300">
    <property type="entry name" value="Metallo-dependent phosphatases"/>
    <property type="match status" value="1"/>
</dbReference>
<dbReference type="Pfam" id="PF00149">
    <property type="entry name" value="Metallophos"/>
    <property type="match status" value="1"/>
</dbReference>
<keyword evidence="3" id="KW-1133">Transmembrane helix</keyword>
<evidence type="ECO:0000256" key="3">
    <source>
        <dbReference type="SAM" id="Phobius"/>
    </source>
</evidence>
<organism evidence="5">
    <name type="scientific">gut metagenome</name>
    <dbReference type="NCBI Taxonomy" id="749906"/>
    <lineage>
        <taxon>unclassified sequences</taxon>
        <taxon>metagenomes</taxon>
        <taxon>organismal metagenomes</taxon>
    </lineage>
</organism>
<evidence type="ECO:0000313" key="5">
    <source>
        <dbReference type="EMBL" id="EJX07745.1"/>
    </source>
</evidence>
<dbReference type="PANTHER" id="PTHR31302">
    <property type="entry name" value="TRANSMEMBRANE PROTEIN WITH METALLOPHOSPHOESTERASE DOMAIN-RELATED"/>
    <property type="match status" value="1"/>
</dbReference>
<dbReference type="AlphaFoldDB" id="J9H2H9"/>
<evidence type="ECO:0000256" key="1">
    <source>
        <dbReference type="ARBA" id="ARBA00022723"/>
    </source>
</evidence>
<keyword evidence="1" id="KW-0479">Metal-binding</keyword>
<sequence length="379" mass="43462">MFKFFFILVIFLILPDSLIWWNYTRLYPSVWRTLLVLIPTMCTLLCMLLLVCQVRVAWLMQATFLLIICVAVPKLVFILVSLLGKLVAAYQPAVQQNFVRVGIICALVMLAIQLFGAVFGWRHLQVVRRHAKLERIPEAFRNYRVVQISDLHVGTYGKDASFLERLVDSVNAEHPDLIVFTGDLVNTSSDELRPFIRVLSRLRAKDGVYSVLGNHDYCKYHPGLTIGEQKRELSRIIKAQRMMGWKLLMDEHAVIRRGNDSLYVIGVQNIGSKYFYKYGNLQKAMKGIPDEACSILLTHDPWHWRSEVVFRTNIPFTLAGHTHAWQMQIGSFSPAQWLMPEWGGLYHLGDQQLYVSTGIGGSVPYRLGAWPTIEVFTFV</sequence>
<dbReference type="InterPro" id="IPR051158">
    <property type="entry name" value="Metallophosphoesterase_sf"/>
</dbReference>
<feature type="transmembrane region" description="Helical" evidence="3">
    <location>
        <begin position="98"/>
        <end position="121"/>
    </location>
</feature>
<evidence type="ECO:0000256" key="2">
    <source>
        <dbReference type="ARBA" id="ARBA00022801"/>
    </source>
</evidence>
<dbReference type="EMBL" id="AMCI01000797">
    <property type="protein sequence ID" value="EJX07745.1"/>
    <property type="molecule type" value="Genomic_DNA"/>
</dbReference>
<proteinExistence type="predicted"/>
<dbReference type="Gene3D" id="3.60.21.10">
    <property type="match status" value="1"/>
</dbReference>
<keyword evidence="3" id="KW-0812">Transmembrane</keyword>
<keyword evidence="2" id="KW-0378">Hydrolase</keyword>
<dbReference type="InterPro" id="IPR004843">
    <property type="entry name" value="Calcineurin-like_PHP"/>
</dbReference>
<keyword evidence="3" id="KW-0472">Membrane</keyword>
<dbReference type="GO" id="GO:0016020">
    <property type="term" value="C:membrane"/>
    <property type="evidence" value="ECO:0007669"/>
    <property type="project" value="GOC"/>
</dbReference>
<accession>J9H2H9</accession>
<feature type="domain" description="Calcineurin-like phosphoesterase" evidence="4">
    <location>
        <begin position="144"/>
        <end position="324"/>
    </location>
</feature>
<name>J9H2H9_9ZZZZ</name>
<dbReference type="GO" id="GO:0008758">
    <property type="term" value="F:UDP-2,3-diacylglucosamine hydrolase activity"/>
    <property type="evidence" value="ECO:0007669"/>
    <property type="project" value="TreeGrafter"/>
</dbReference>
<evidence type="ECO:0000259" key="4">
    <source>
        <dbReference type="Pfam" id="PF00149"/>
    </source>
</evidence>
<dbReference type="GO" id="GO:0009245">
    <property type="term" value="P:lipid A biosynthetic process"/>
    <property type="evidence" value="ECO:0007669"/>
    <property type="project" value="TreeGrafter"/>
</dbReference>
<reference evidence="5" key="1">
    <citation type="journal article" date="2012" name="PLoS ONE">
        <title>Gene sets for utilization of primary and secondary nutrition supplies in the distal gut of endangered iberian lynx.</title>
        <authorList>
            <person name="Alcaide M."/>
            <person name="Messina E."/>
            <person name="Richter M."/>
            <person name="Bargiela R."/>
            <person name="Peplies J."/>
            <person name="Huws S.A."/>
            <person name="Newbold C.J."/>
            <person name="Golyshin P.N."/>
            <person name="Simon M.A."/>
            <person name="Lopez G."/>
            <person name="Yakimov M.M."/>
            <person name="Ferrer M."/>
        </authorList>
    </citation>
    <scope>NUCLEOTIDE SEQUENCE</scope>
</reference>
<protein>
    <submittedName>
        <fullName evidence="5">Ser/Thr phosphatase family protein</fullName>
    </submittedName>
</protein>
<dbReference type="CDD" id="cd07385">
    <property type="entry name" value="MPP_YkuE_C"/>
    <property type="match status" value="1"/>
</dbReference>
<dbReference type="InterPro" id="IPR029052">
    <property type="entry name" value="Metallo-depent_PP-like"/>
</dbReference>
<feature type="transmembrane region" description="Helical" evidence="3">
    <location>
        <begin position="29"/>
        <end position="52"/>
    </location>
</feature>
<feature type="transmembrane region" description="Helical" evidence="3">
    <location>
        <begin position="64"/>
        <end position="86"/>
    </location>
</feature>
<gene>
    <name evidence="5" type="ORF">EVA_04145</name>
</gene>
<comment type="caution">
    <text evidence="5">The sequence shown here is derived from an EMBL/GenBank/DDBJ whole genome shotgun (WGS) entry which is preliminary data.</text>
</comment>
<dbReference type="GO" id="GO:0046872">
    <property type="term" value="F:metal ion binding"/>
    <property type="evidence" value="ECO:0007669"/>
    <property type="project" value="UniProtKB-KW"/>
</dbReference>